<feature type="domain" description="Bacterial transcriptional activator" evidence="1">
    <location>
        <begin position="116"/>
        <end position="257"/>
    </location>
</feature>
<evidence type="ECO:0000313" key="3">
    <source>
        <dbReference type="Proteomes" id="UP000092574"/>
    </source>
</evidence>
<dbReference type="InterPro" id="IPR051677">
    <property type="entry name" value="AfsR-DnrI-RedD_regulator"/>
</dbReference>
<dbReference type="AlphaFoldDB" id="A0A1C7IIA0"/>
<dbReference type="InterPro" id="IPR005158">
    <property type="entry name" value="BTAD"/>
</dbReference>
<dbReference type="SUPFAM" id="SSF46894">
    <property type="entry name" value="C-terminal effector domain of the bipartite response regulators"/>
    <property type="match status" value="1"/>
</dbReference>
<dbReference type="PANTHER" id="PTHR35807">
    <property type="entry name" value="TRANSCRIPTIONAL REGULATOR REDD-RELATED"/>
    <property type="match status" value="1"/>
</dbReference>
<dbReference type="RefSeq" id="WP_084043728.1">
    <property type="nucleotide sequence ID" value="NZ_CP015405.2"/>
</dbReference>
<sequence length="420" mass="48855">MGESMIEEKLPVLKVHMLGGFSMEYGDRPISFRRNTATKSMKLLQILLHCGGKGIARVKLLDNLYGREELADVSNNLRVTSHRLKKMLVDAGLPEYDYIQIKSGIYRWNGPMEAEVDALMFSHLIELGEAETDEEKKIQYLRQACEAYHGEFLPGLSGEDWVLLESVQYKKKYTHALEEICDYMFKRREYETVLKLCDTASELYPFDEWQSVQVDCLMALNRYKEAIQIYEDTAKLFFEELGISPSEKMMNQFKEMSAKMSHKPQAINEIKGGLKEDDEEDGAFYCNLPSFRDGYRLVRRIIERSGQSVYLMLCTITDGKGRPMENKDKLTAMSDELYHAIKHCLRRGDSFTKYSPTQFLILLVGTNQENCGMIFDRISRYFAREHKSWEQHLEYYVSSIADVENDKSRISFRSNGFHWD</sequence>
<keyword evidence="3" id="KW-1185">Reference proteome</keyword>
<accession>A0A1C7IIA0</accession>
<dbReference type="SUPFAM" id="SSF48452">
    <property type="entry name" value="TPR-like"/>
    <property type="match status" value="1"/>
</dbReference>
<evidence type="ECO:0000259" key="1">
    <source>
        <dbReference type="SMART" id="SM01043"/>
    </source>
</evidence>
<dbReference type="Pfam" id="PF03704">
    <property type="entry name" value="BTAD"/>
    <property type="match status" value="1"/>
</dbReference>
<reference evidence="2" key="1">
    <citation type="submission" date="2017-04" db="EMBL/GenBank/DDBJ databases">
        <title>Complete Genome Sequences of Twelve Strains of a Stable Defined Moderately Diverse Mouse Microbiota 2 (sDMDMm2).</title>
        <authorList>
            <person name="Uchimura Y."/>
            <person name="Wyss M."/>
            <person name="Brugiroux S."/>
            <person name="Limenitakis J.P."/>
            <person name="Stecher B."/>
            <person name="McCoy K.D."/>
            <person name="Macpherson A.J."/>
        </authorList>
    </citation>
    <scope>NUCLEOTIDE SEQUENCE</scope>
    <source>
        <strain evidence="2">YL58</strain>
    </source>
</reference>
<name>A0A1C7IIA0_9FIRM</name>
<evidence type="ECO:0000313" key="2">
    <source>
        <dbReference type="EMBL" id="ANU78129.1"/>
    </source>
</evidence>
<organism evidence="2 3">
    <name type="scientific">Blautia pseudococcoides</name>
    <dbReference type="NCBI Taxonomy" id="1796616"/>
    <lineage>
        <taxon>Bacteria</taxon>
        <taxon>Bacillati</taxon>
        <taxon>Bacillota</taxon>
        <taxon>Clostridia</taxon>
        <taxon>Lachnospirales</taxon>
        <taxon>Lachnospiraceae</taxon>
        <taxon>Blautia</taxon>
    </lineage>
</organism>
<dbReference type="SMART" id="SM01043">
    <property type="entry name" value="BTAD"/>
    <property type="match status" value="1"/>
</dbReference>
<dbReference type="Proteomes" id="UP000092574">
    <property type="component" value="Chromosome"/>
</dbReference>
<dbReference type="EMBL" id="CP015405">
    <property type="protein sequence ID" value="ANU78129.1"/>
    <property type="molecule type" value="Genomic_DNA"/>
</dbReference>
<dbReference type="InterPro" id="IPR011990">
    <property type="entry name" value="TPR-like_helical_dom_sf"/>
</dbReference>
<dbReference type="KEGG" id="byl:A4V09_21720"/>
<dbReference type="STRING" id="1796616.A4V09_21720"/>
<dbReference type="InterPro" id="IPR036388">
    <property type="entry name" value="WH-like_DNA-bd_sf"/>
</dbReference>
<dbReference type="Gene3D" id="1.25.40.10">
    <property type="entry name" value="Tetratricopeptide repeat domain"/>
    <property type="match status" value="1"/>
</dbReference>
<dbReference type="Gene3D" id="1.10.10.10">
    <property type="entry name" value="Winged helix-like DNA-binding domain superfamily/Winged helix DNA-binding domain"/>
    <property type="match status" value="1"/>
</dbReference>
<gene>
    <name evidence="2" type="ORF">A4V09_21720</name>
</gene>
<dbReference type="OrthoDB" id="142950at2"/>
<dbReference type="GO" id="GO:0006355">
    <property type="term" value="P:regulation of DNA-templated transcription"/>
    <property type="evidence" value="ECO:0007669"/>
    <property type="project" value="InterPro"/>
</dbReference>
<dbReference type="InterPro" id="IPR016032">
    <property type="entry name" value="Sig_transdc_resp-reg_C-effctor"/>
</dbReference>
<protein>
    <submittedName>
        <fullName evidence="2">Transcriptional regulator</fullName>
    </submittedName>
</protein>
<proteinExistence type="predicted"/>
<dbReference type="GO" id="GO:0003677">
    <property type="term" value="F:DNA binding"/>
    <property type="evidence" value="ECO:0007669"/>
    <property type="project" value="InterPro"/>
</dbReference>